<dbReference type="PANTHER" id="PTHR35848">
    <property type="entry name" value="OXALATE-BINDING PROTEIN"/>
    <property type="match status" value="1"/>
</dbReference>
<keyword evidence="1" id="KW-0479">Metal-binding</keyword>
<dbReference type="Gene3D" id="2.60.120.10">
    <property type="entry name" value="Jelly Rolls"/>
    <property type="match status" value="1"/>
</dbReference>
<dbReference type="Pfam" id="PF07883">
    <property type="entry name" value="Cupin_2"/>
    <property type="match status" value="1"/>
</dbReference>
<organism evidence="4">
    <name type="scientific">uncultured delta proteobacterium</name>
    <dbReference type="NCBI Taxonomy" id="34034"/>
    <lineage>
        <taxon>Bacteria</taxon>
        <taxon>Deltaproteobacteria</taxon>
        <taxon>environmental samples</taxon>
    </lineage>
</organism>
<accession>A0A212IW54</accession>
<evidence type="ECO:0000259" key="2">
    <source>
        <dbReference type="Pfam" id="PF07883"/>
    </source>
</evidence>
<sequence>MNKVFSLEIFDDSSALAESNFFNQQKFPWGEAVWLTEPDERTMSRVTAGLITFYSFTSQPEHSHRREEQVLYVISGHGEHTVDGVRYPMAPGSYFHIRPHSRHVVTNNSAENLRVLVIYIYYPLSPFDQESDAFKPWYVDFISGKYPKPGGASQPAGNRKEDAPLAWDIGPPYRPEPYDENDLFDEFFDLEALHSVLAHLSQVLEVSISLLDKEGRYIMQAGSRASFCAMLMTAEDGTYCRRFFRKVFEQLKGDVRPHFFSCCHNIASIITPIRYRDEVVGYLKCGEIFLSTADREALANEAAPLALHYGFDAPSLRRAVNDVPLEPKSRLYTVAEATMTIVRAIINQAESKRRQHELDRSRLSLVQEQLAKASLEKALHESGLKRRSRRSTRTFCSTP</sequence>
<dbReference type="InterPro" id="IPR013096">
    <property type="entry name" value="Cupin_2"/>
</dbReference>
<dbReference type="InterPro" id="IPR051610">
    <property type="entry name" value="GPI/OXD"/>
</dbReference>
<dbReference type="CDD" id="cd02208">
    <property type="entry name" value="cupin_RmlC-like"/>
    <property type="match status" value="1"/>
</dbReference>
<dbReference type="SUPFAM" id="SSF51182">
    <property type="entry name" value="RmlC-like cupins"/>
    <property type="match status" value="1"/>
</dbReference>
<evidence type="ECO:0000259" key="3">
    <source>
        <dbReference type="Pfam" id="PF10114"/>
    </source>
</evidence>
<reference evidence="4" key="1">
    <citation type="submission" date="2016-04" db="EMBL/GenBank/DDBJ databases">
        <authorList>
            <person name="Evans L.H."/>
            <person name="Alamgir A."/>
            <person name="Owens N."/>
            <person name="Weber N.D."/>
            <person name="Virtaneva K."/>
            <person name="Barbian K."/>
            <person name="Babar A."/>
            <person name="Rosenke K."/>
        </authorList>
    </citation>
    <scope>NUCLEOTIDE SEQUENCE</scope>
    <source>
        <strain evidence="4">86</strain>
    </source>
</reference>
<evidence type="ECO:0000256" key="1">
    <source>
        <dbReference type="ARBA" id="ARBA00022723"/>
    </source>
</evidence>
<dbReference type="GO" id="GO:0046872">
    <property type="term" value="F:metal ion binding"/>
    <property type="evidence" value="ECO:0007669"/>
    <property type="project" value="UniProtKB-KW"/>
</dbReference>
<protein>
    <submittedName>
        <fullName evidence="4">Uncharacterized protein</fullName>
    </submittedName>
</protein>
<evidence type="ECO:0000313" key="4">
    <source>
        <dbReference type="EMBL" id="SBV91436.1"/>
    </source>
</evidence>
<dbReference type="EMBL" id="FLUQ01000001">
    <property type="protein sequence ID" value="SBV91436.1"/>
    <property type="molecule type" value="Genomic_DNA"/>
</dbReference>
<dbReference type="Pfam" id="PF10114">
    <property type="entry name" value="PocR"/>
    <property type="match status" value="1"/>
</dbReference>
<dbReference type="InterPro" id="IPR014710">
    <property type="entry name" value="RmlC-like_jellyroll"/>
</dbReference>
<feature type="domain" description="Cupin type-2" evidence="2">
    <location>
        <begin position="58"/>
        <end position="119"/>
    </location>
</feature>
<dbReference type="PANTHER" id="PTHR35848:SF6">
    <property type="entry name" value="CUPIN TYPE-2 DOMAIN-CONTAINING PROTEIN"/>
    <property type="match status" value="1"/>
</dbReference>
<name>A0A212IW54_9DELT</name>
<dbReference type="InterPro" id="IPR011051">
    <property type="entry name" value="RmlC_Cupin_sf"/>
</dbReference>
<gene>
    <name evidence="4" type="ORF">KL86DPRO_10191</name>
</gene>
<dbReference type="InterPro" id="IPR018771">
    <property type="entry name" value="PocR_dom"/>
</dbReference>
<dbReference type="AlphaFoldDB" id="A0A212IW54"/>
<proteinExistence type="predicted"/>
<feature type="domain" description="PocR" evidence="3">
    <location>
        <begin position="186"/>
        <end position="349"/>
    </location>
</feature>